<evidence type="ECO:0000256" key="2">
    <source>
        <dbReference type="PROSITE-ProRule" id="PRU00335"/>
    </source>
</evidence>
<name>A0A1Q9LLX4_9PSEU</name>
<dbReference type="Pfam" id="PF00440">
    <property type="entry name" value="TetR_N"/>
    <property type="match status" value="1"/>
</dbReference>
<feature type="DNA-binding region" description="H-T-H motif" evidence="2">
    <location>
        <begin position="33"/>
        <end position="52"/>
    </location>
</feature>
<dbReference type="GO" id="GO:0003700">
    <property type="term" value="F:DNA-binding transcription factor activity"/>
    <property type="evidence" value="ECO:0007669"/>
    <property type="project" value="TreeGrafter"/>
</dbReference>
<dbReference type="PANTHER" id="PTHR30055:SF235">
    <property type="entry name" value="TRANSCRIPTIONAL REGULATORY PROTEIN"/>
    <property type="match status" value="1"/>
</dbReference>
<dbReference type="PRINTS" id="PR00455">
    <property type="entry name" value="HTHTETR"/>
</dbReference>
<dbReference type="RefSeq" id="WP_075975281.1">
    <property type="nucleotide sequence ID" value="NZ_MKQR01000013.1"/>
</dbReference>
<proteinExistence type="predicted"/>
<protein>
    <submittedName>
        <fullName evidence="4">TetR family transcriptional regulator</fullName>
    </submittedName>
</protein>
<dbReference type="InterPro" id="IPR009057">
    <property type="entry name" value="Homeodomain-like_sf"/>
</dbReference>
<organism evidence="4 5">
    <name type="scientific">Actinokineospora bangkokensis</name>
    <dbReference type="NCBI Taxonomy" id="1193682"/>
    <lineage>
        <taxon>Bacteria</taxon>
        <taxon>Bacillati</taxon>
        <taxon>Actinomycetota</taxon>
        <taxon>Actinomycetes</taxon>
        <taxon>Pseudonocardiales</taxon>
        <taxon>Pseudonocardiaceae</taxon>
        <taxon>Actinokineospora</taxon>
    </lineage>
</organism>
<sequence length="193" mass="20896">MSASRRRDAPATRAAILDAARVLFSTEGLDRVTLRDIAAEAGVDPAMVIRYFGSKDGLFDEAARFDLRLPDLSGVTPDELGPALLPHLFEVWENNAGFLALLRAATTNRSAADKMLDLFVEQVAPALARAAVDRPGERAALLGSQVLGMVLSRYVLRVPPLVRMDRDELGAWLTPVIRYYLTSPAPGAPDDPA</sequence>
<dbReference type="PROSITE" id="PS50977">
    <property type="entry name" value="HTH_TETR_2"/>
    <property type="match status" value="1"/>
</dbReference>
<evidence type="ECO:0000256" key="1">
    <source>
        <dbReference type="ARBA" id="ARBA00023125"/>
    </source>
</evidence>
<evidence type="ECO:0000313" key="5">
    <source>
        <dbReference type="Proteomes" id="UP000186040"/>
    </source>
</evidence>
<accession>A0A1Q9LLX4</accession>
<dbReference type="STRING" id="1193682.BJP25_18825"/>
<dbReference type="SUPFAM" id="SSF48498">
    <property type="entry name" value="Tetracyclin repressor-like, C-terminal domain"/>
    <property type="match status" value="1"/>
</dbReference>
<dbReference type="OrthoDB" id="3210235at2"/>
<keyword evidence="1 2" id="KW-0238">DNA-binding</keyword>
<dbReference type="Pfam" id="PF17920">
    <property type="entry name" value="TetR_C_16"/>
    <property type="match status" value="1"/>
</dbReference>
<evidence type="ECO:0000259" key="3">
    <source>
        <dbReference type="PROSITE" id="PS50977"/>
    </source>
</evidence>
<dbReference type="InterPro" id="IPR041678">
    <property type="entry name" value="TetR_C_16"/>
</dbReference>
<dbReference type="Proteomes" id="UP000186040">
    <property type="component" value="Unassembled WGS sequence"/>
</dbReference>
<dbReference type="GO" id="GO:0000976">
    <property type="term" value="F:transcription cis-regulatory region binding"/>
    <property type="evidence" value="ECO:0007669"/>
    <property type="project" value="TreeGrafter"/>
</dbReference>
<comment type="caution">
    <text evidence="4">The sequence shown here is derived from an EMBL/GenBank/DDBJ whole genome shotgun (WGS) entry which is preliminary data.</text>
</comment>
<dbReference type="EMBL" id="MKQR01000013">
    <property type="protein sequence ID" value="OLR93015.1"/>
    <property type="molecule type" value="Genomic_DNA"/>
</dbReference>
<dbReference type="AlphaFoldDB" id="A0A1Q9LLX4"/>
<feature type="domain" description="HTH tetR-type" evidence="3">
    <location>
        <begin position="10"/>
        <end position="70"/>
    </location>
</feature>
<evidence type="ECO:0000313" key="4">
    <source>
        <dbReference type="EMBL" id="OLR93015.1"/>
    </source>
</evidence>
<dbReference type="InterPro" id="IPR001647">
    <property type="entry name" value="HTH_TetR"/>
</dbReference>
<dbReference type="SUPFAM" id="SSF46689">
    <property type="entry name" value="Homeodomain-like"/>
    <property type="match status" value="1"/>
</dbReference>
<dbReference type="PANTHER" id="PTHR30055">
    <property type="entry name" value="HTH-TYPE TRANSCRIPTIONAL REGULATOR RUTR"/>
    <property type="match status" value="1"/>
</dbReference>
<gene>
    <name evidence="4" type="ORF">BJP25_18825</name>
</gene>
<dbReference type="Gene3D" id="1.10.357.10">
    <property type="entry name" value="Tetracycline Repressor, domain 2"/>
    <property type="match status" value="1"/>
</dbReference>
<keyword evidence="5" id="KW-1185">Reference proteome</keyword>
<dbReference type="InterPro" id="IPR050109">
    <property type="entry name" value="HTH-type_TetR-like_transc_reg"/>
</dbReference>
<dbReference type="Gene3D" id="1.10.10.60">
    <property type="entry name" value="Homeodomain-like"/>
    <property type="match status" value="1"/>
</dbReference>
<reference evidence="4 5" key="1">
    <citation type="submission" date="2016-10" db="EMBL/GenBank/DDBJ databases">
        <title>The Draft Genome Sequence of Actinokineospora bangkokensis 44EHWT reveals the biosynthetic pathway of antifungal compounds Thailandins with unusual extender unit butylmalonyl-CoA.</title>
        <authorList>
            <person name="Greule A."/>
            <person name="Intra B."/>
            <person name="Flemming S."/>
            <person name="Rommel M.G."/>
            <person name="Panbangred W."/>
            <person name="Bechthold A."/>
        </authorList>
    </citation>
    <scope>NUCLEOTIDE SEQUENCE [LARGE SCALE GENOMIC DNA]</scope>
    <source>
        <strain evidence="4 5">44EHW</strain>
    </source>
</reference>
<dbReference type="InterPro" id="IPR036271">
    <property type="entry name" value="Tet_transcr_reg_TetR-rel_C_sf"/>
</dbReference>